<reference evidence="1 2" key="1">
    <citation type="submission" date="2018-06" db="EMBL/GenBank/DDBJ databases">
        <title>The Genome of Cuscuta australis (Dodder) Provides Insight into the Evolution of Plant Parasitism.</title>
        <authorList>
            <person name="Liu H."/>
        </authorList>
    </citation>
    <scope>NUCLEOTIDE SEQUENCE [LARGE SCALE GENOMIC DNA]</scope>
    <source>
        <strain evidence="2">cv. Yunnan</strain>
        <tissue evidence="1">Vines</tissue>
    </source>
</reference>
<keyword evidence="2" id="KW-1185">Reference proteome</keyword>
<dbReference type="AlphaFoldDB" id="A0A328D995"/>
<dbReference type="EMBL" id="NQVE01000174">
    <property type="protein sequence ID" value="RAL42407.1"/>
    <property type="molecule type" value="Genomic_DNA"/>
</dbReference>
<name>A0A328D995_9ASTE</name>
<evidence type="ECO:0000313" key="1">
    <source>
        <dbReference type="EMBL" id="RAL42407.1"/>
    </source>
</evidence>
<dbReference type="Proteomes" id="UP000249390">
    <property type="component" value="Unassembled WGS sequence"/>
</dbReference>
<gene>
    <name evidence="1" type="ORF">DM860_017587</name>
</gene>
<sequence length="111" mass="12263">MQETQPCVSSSPTIHLPYSHHVEVTTIFDLSDPANSLNHHNSLLLCVFPPTADAAVCLPTRRHRCCGSSNPQPSLSINETTTRHYLGAKKLKLNAQTVAVYEMYLIDSMKA</sequence>
<protein>
    <submittedName>
        <fullName evidence="1">Uncharacterized protein</fullName>
    </submittedName>
</protein>
<proteinExistence type="predicted"/>
<comment type="caution">
    <text evidence="1">The sequence shown here is derived from an EMBL/GenBank/DDBJ whole genome shotgun (WGS) entry which is preliminary data.</text>
</comment>
<accession>A0A328D995</accession>
<organism evidence="1 2">
    <name type="scientific">Cuscuta australis</name>
    <dbReference type="NCBI Taxonomy" id="267555"/>
    <lineage>
        <taxon>Eukaryota</taxon>
        <taxon>Viridiplantae</taxon>
        <taxon>Streptophyta</taxon>
        <taxon>Embryophyta</taxon>
        <taxon>Tracheophyta</taxon>
        <taxon>Spermatophyta</taxon>
        <taxon>Magnoliopsida</taxon>
        <taxon>eudicotyledons</taxon>
        <taxon>Gunneridae</taxon>
        <taxon>Pentapetalae</taxon>
        <taxon>asterids</taxon>
        <taxon>lamiids</taxon>
        <taxon>Solanales</taxon>
        <taxon>Convolvulaceae</taxon>
        <taxon>Cuscuteae</taxon>
        <taxon>Cuscuta</taxon>
        <taxon>Cuscuta subgen. Grammica</taxon>
        <taxon>Cuscuta sect. Cleistogrammica</taxon>
    </lineage>
</organism>
<evidence type="ECO:0000313" key="2">
    <source>
        <dbReference type="Proteomes" id="UP000249390"/>
    </source>
</evidence>